<dbReference type="Proteomes" id="UP000605253">
    <property type="component" value="Unassembled WGS sequence"/>
</dbReference>
<dbReference type="Pfam" id="PF01593">
    <property type="entry name" value="Amino_oxidase"/>
    <property type="match status" value="1"/>
</dbReference>
<dbReference type="SUPFAM" id="SSF51905">
    <property type="entry name" value="FAD/NAD(P)-binding domain"/>
    <property type="match status" value="1"/>
</dbReference>
<accession>A0A917FSL8</accession>
<dbReference type="InterPro" id="IPR036188">
    <property type="entry name" value="FAD/NAD-bd_sf"/>
</dbReference>
<gene>
    <name evidence="2" type="ORF">GCM10011365_23800</name>
</gene>
<proteinExistence type="predicted"/>
<dbReference type="InterPro" id="IPR002937">
    <property type="entry name" value="Amino_oxidase"/>
</dbReference>
<dbReference type="GO" id="GO:0016491">
    <property type="term" value="F:oxidoreductase activity"/>
    <property type="evidence" value="ECO:0007669"/>
    <property type="project" value="InterPro"/>
</dbReference>
<comment type="caution">
    <text evidence="2">The sequence shown here is derived from an EMBL/GenBank/DDBJ whole genome shotgun (WGS) entry which is preliminary data.</text>
</comment>
<keyword evidence="3" id="KW-1185">Reference proteome</keyword>
<reference evidence="2" key="1">
    <citation type="journal article" date="2014" name="Int. J. Syst. Evol. Microbiol.">
        <title>Complete genome sequence of Corynebacterium casei LMG S-19264T (=DSM 44701T), isolated from a smear-ripened cheese.</title>
        <authorList>
            <consortium name="US DOE Joint Genome Institute (JGI-PGF)"/>
            <person name="Walter F."/>
            <person name="Albersmeier A."/>
            <person name="Kalinowski J."/>
            <person name="Ruckert C."/>
        </authorList>
    </citation>
    <scope>NUCLEOTIDE SEQUENCE</scope>
    <source>
        <strain evidence="2">CGMCC 1.12181</strain>
    </source>
</reference>
<dbReference type="Gene3D" id="1.10.405.20">
    <property type="match status" value="1"/>
</dbReference>
<dbReference type="InterPro" id="IPR050464">
    <property type="entry name" value="Zeta_carotene_desat/Oxidored"/>
</dbReference>
<dbReference type="EMBL" id="BMEO01000015">
    <property type="protein sequence ID" value="GGG01848.1"/>
    <property type="molecule type" value="Genomic_DNA"/>
</dbReference>
<dbReference type="AlphaFoldDB" id="A0A917FSL8"/>
<evidence type="ECO:0000259" key="1">
    <source>
        <dbReference type="Pfam" id="PF01593"/>
    </source>
</evidence>
<dbReference type="Gene3D" id="3.30.70.1990">
    <property type="match status" value="1"/>
</dbReference>
<name>A0A917FSL8_9GAMM</name>
<reference evidence="2" key="2">
    <citation type="submission" date="2020-09" db="EMBL/GenBank/DDBJ databases">
        <authorList>
            <person name="Sun Q."/>
            <person name="Zhou Y."/>
        </authorList>
    </citation>
    <scope>NUCLEOTIDE SEQUENCE</scope>
    <source>
        <strain evidence="2">CGMCC 1.12181</strain>
    </source>
</reference>
<sequence length="413" mass="46933">MKVAIIGGGISGLMAADTLNGHMDYSLYEAAPVLGGHADSHDIEVDGQPLTVDTGFLVFNEDRYHHFVDMLRRYKVPYENSDMSFAVSNRHSGLEYNATNLKGLFCQRKNLISAQFYRMILDIRRFYRQAPAVLDAQDNTGIYEFLQRENYSQVFIHEHMMPMVSALWSGDFDTVKDYPVHYLLRFMANHQMLQLTGRPVWRTITGGSRNYVSAIQRHMQGRAFTATPVQSVLRDNQGVLITTEAAVERYDAVIFATHVDDTLALIEQPTLQEAAALGGIRYVDNDMVLHTDASLLPHNPKAWASWSVNYYGEDNQGCQVNYYLNKLQNLTVSSPVIVSLNQTDRINPDLCLVQKTYRHPVYDRKTPERQQQIQALQGHNNSYYCGAYLGWGFHEDGAQSGVEAARRLLERHV</sequence>
<organism evidence="2 3">
    <name type="scientific">Marinicella pacifica</name>
    <dbReference type="NCBI Taxonomy" id="1171543"/>
    <lineage>
        <taxon>Bacteria</taxon>
        <taxon>Pseudomonadati</taxon>
        <taxon>Pseudomonadota</taxon>
        <taxon>Gammaproteobacteria</taxon>
        <taxon>Lysobacterales</taxon>
        <taxon>Marinicellaceae</taxon>
        <taxon>Marinicella</taxon>
    </lineage>
</organism>
<dbReference type="FunFam" id="1.10.405.20:FF:000001">
    <property type="entry name" value="Amine oxidase"/>
    <property type="match status" value="1"/>
</dbReference>
<dbReference type="RefSeq" id="WP_188365983.1">
    <property type="nucleotide sequence ID" value="NZ_BAABJF010000028.1"/>
</dbReference>
<evidence type="ECO:0000313" key="3">
    <source>
        <dbReference type="Proteomes" id="UP000605253"/>
    </source>
</evidence>
<dbReference type="PANTHER" id="PTHR42923:SF17">
    <property type="entry name" value="AMINE OXIDASE DOMAIN-CONTAINING PROTEIN"/>
    <property type="match status" value="1"/>
</dbReference>
<protein>
    <submittedName>
        <fullName evidence="2">Dehydrogenase</fullName>
    </submittedName>
</protein>
<dbReference type="PANTHER" id="PTHR42923">
    <property type="entry name" value="PROTOPORPHYRINOGEN OXIDASE"/>
    <property type="match status" value="1"/>
</dbReference>
<dbReference type="Gene3D" id="3.50.50.60">
    <property type="entry name" value="FAD/NAD(P)-binding domain"/>
    <property type="match status" value="1"/>
</dbReference>
<feature type="domain" description="Amine oxidase" evidence="1">
    <location>
        <begin position="10"/>
        <end position="271"/>
    </location>
</feature>
<evidence type="ECO:0000313" key="2">
    <source>
        <dbReference type="EMBL" id="GGG01848.1"/>
    </source>
</evidence>